<gene>
    <name evidence="1" type="ORF">PHYSODRAFT_326322</name>
    <name evidence="2" type="ORF">PHYSODRAFT_326324</name>
</gene>
<accession>G4Z1D0</accession>
<dbReference type="RefSeq" id="XP_009520568.1">
    <property type="nucleotide sequence ID" value="XM_009522273.1"/>
</dbReference>
<proteinExistence type="predicted"/>
<evidence type="ECO:0000313" key="2">
    <source>
        <dbReference type="EMBL" id="EGZ25280.1"/>
    </source>
</evidence>
<protein>
    <submittedName>
        <fullName evidence="1">Uncharacterized protein</fullName>
    </submittedName>
</protein>
<evidence type="ECO:0000313" key="3">
    <source>
        <dbReference type="Proteomes" id="UP000002640"/>
    </source>
</evidence>
<dbReference type="KEGG" id="psoj:PHYSODRAFT_326322"/>
<evidence type="ECO:0000313" key="1">
    <source>
        <dbReference type="EMBL" id="EGZ25278.1"/>
    </source>
</evidence>
<reference evidence="1" key="2">
    <citation type="submission" date="2011-09" db="EMBL/GenBank/DDBJ databases">
        <authorList>
            <consortium name="US DOE Joint Genome Institute (JGI-PGF)"/>
            <person name="Aerts A."/>
            <person name="Grimwood J."/>
            <person name="Schmutz J."/>
            <person name="Lucas S."/>
            <person name="Hammon N."/>
            <person name="Glavina del Rio T."/>
            <person name="Dalin E."/>
            <person name="Tice H."/>
            <person name="Pitluck S."/>
            <person name="Dehal P."/>
            <person name="Chapman J."/>
            <person name="Putman N.H."/>
            <person name="Salamov A.A."/>
            <person name="Terry A."/>
            <person name="Rokhsar D.S."/>
            <person name="Boore J.L."/>
            <person name="Tripathy S."/>
            <person name="Tyler B.M."/>
            <person name="Grigoriev I.V."/>
        </authorList>
    </citation>
    <scope>NUCLEOTIDE SEQUENCE</scope>
    <source>
        <strain evidence="1">P6497</strain>
    </source>
</reference>
<dbReference type="EMBL" id="JH159152">
    <property type="protein sequence ID" value="EGZ25280.1"/>
    <property type="molecule type" value="Genomic_DNA"/>
</dbReference>
<dbReference type="Proteomes" id="UP000002640">
    <property type="component" value="Unassembled WGS sequence"/>
</dbReference>
<name>G4Z1D0_PHYSP</name>
<organism evidence="3">
    <name type="scientific">Phytophthora sojae (strain P6497)</name>
    <name type="common">Soybean stem and root rot agent</name>
    <name type="synonym">Phytophthora megasperma f. sp. glycines</name>
    <dbReference type="NCBI Taxonomy" id="1094619"/>
    <lineage>
        <taxon>Eukaryota</taxon>
        <taxon>Sar</taxon>
        <taxon>Stramenopiles</taxon>
        <taxon>Oomycota</taxon>
        <taxon>Peronosporomycetes</taxon>
        <taxon>Peronosporales</taxon>
        <taxon>Peronosporaceae</taxon>
        <taxon>Phytophthora</taxon>
    </lineage>
</organism>
<dbReference type="RefSeq" id="XP_009520566.1">
    <property type="nucleotide sequence ID" value="XM_009522271.1"/>
</dbReference>
<dbReference type="KEGG" id="psoj:PHYSODRAFT_326324"/>
<dbReference type="InParanoid" id="G4Z1D0"/>
<dbReference type="GeneID" id="20645416"/>
<reference evidence="1 3" key="1">
    <citation type="journal article" date="2006" name="Science">
        <title>Phytophthora genome sequences uncover evolutionary origins and mechanisms of pathogenesis.</title>
        <authorList>
            <person name="Tyler B.M."/>
            <person name="Tripathy S."/>
            <person name="Zhang X."/>
            <person name="Dehal P."/>
            <person name="Jiang R.H."/>
            <person name="Aerts A."/>
            <person name="Arredondo F.D."/>
            <person name="Baxter L."/>
            <person name="Bensasson D."/>
            <person name="Beynon J.L."/>
            <person name="Chapman J."/>
            <person name="Damasceno C.M."/>
            <person name="Dorrance A.E."/>
            <person name="Dou D."/>
            <person name="Dickerman A.W."/>
            <person name="Dubchak I.L."/>
            <person name="Garbelotto M."/>
            <person name="Gijzen M."/>
            <person name="Gordon S.G."/>
            <person name="Govers F."/>
            <person name="Grunwald N.J."/>
            <person name="Huang W."/>
            <person name="Ivors K.L."/>
            <person name="Jones R.W."/>
            <person name="Kamoun S."/>
            <person name="Krampis K."/>
            <person name="Lamour K.H."/>
            <person name="Lee M.K."/>
            <person name="McDonald W.H."/>
            <person name="Medina M."/>
            <person name="Meijer H.J."/>
            <person name="Nordberg E.K."/>
            <person name="Maclean D.J."/>
            <person name="Ospina-Giraldo M.D."/>
            <person name="Morris P.F."/>
            <person name="Phuntumart V."/>
            <person name="Putnam N.H."/>
            <person name="Rash S."/>
            <person name="Rose J.K."/>
            <person name="Sakihama Y."/>
            <person name="Salamov A.A."/>
            <person name="Savidor A."/>
            <person name="Scheuring C.F."/>
            <person name="Smith B.M."/>
            <person name="Sobral B.W."/>
            <person name="Terry A."/>
            <person name="Torto-Alalibo T.A."/>
            <person name="Win J."/>
            <person name="Xu Z."/>
            <person name="Zhang H."/>
            <person name="Grigoriev I.V."/>
            <person name="Rokhsar D.S."/>
            <person name="Boore J.L."/>
        </authorList>
    </citation>
    <scope>NUCLEOTIDE SEQUENCE [LARGE SCALE GENOMIC DNA]</scope>
    <source>
        <strain evidence="1 3">P6497</strain>
    </source>
</reference>
<keyword evidence="3" id="KW-1185">Reference proteome</keyword>
<dbReference type="EMBL" id="JH159152">
    <property type="protein sequence ID" value="EGZ25278.1"/>
    <property type="molecule type" value="Genomic_DNA"/>
</dbReference>
<dbReference type="GeneID" id="20645414"/>
<sequence>MVDDDYLLTNEAYVVVDVKYSMKDKRSVVDKNPMMDELSLTDNLLTDEHSLMNNYAVVGNYPMNSPVDKHSSVDKVNKYLVAADPYTVTDYEDGNFNYAYTNYTQLDPADLDPGDCSVLDLLGVALGRMPEAEQGRGDEAADSASVQGRINTVGARDSASSRDFASVGSNRGAALTKCCDCVDELEWIPVEFADFVRGVGVDVLVKDFEGERMRRADGWRGDESKAQIE</sequence>
<dbReference type="AlphaFoldDB" id="G4Z1D0"/>